<comment type="caution">
    <text evidence="1">The sequence shown here is derived from an EMBL/GenBank/DDBJ whole genome shotgun (WGS) entry which is preliminary data.</text>
</comment>
<protein>
    <submittedName>
        <fullName evidence="1">Uncharacterized protein</fullName>
    </submittedName>
</protein>
<feature type="non-terminal residue" evidence="1">
    <location>
        <position position="66"/>
    </location>
</feature>
<reference evidence="1" key="1">
    <citation type="journal article" date="2020" name="Fungal Divers.">
        <title>Resolving the Mortierellaceae phylogeny through synthesis of multi-gene phylogenetics and phylogenomics.</title>
        <authorList>
            <person name="Vandepol N."/>
            <person name="Liber J."/>
            <person name="Desiro A."/>
            <person name="Na H."/>
            <person name="Kennedy M."/>
            <person name="Barry K."/>
            <person name="Grigoriev I.V."/>
            <person name="Miller A.N."/>
            <person name="O'Donnell K."/>
            <person name="Stajich J.E."/>
            <person name="Bonito G."/>
        </authorList>
    </citation>
    <scope>NUCLEOTIDE SEQUENCE</scope>
    <source>
        <strain evidence="1">NRRL 2769</strain>
    </source>
</reference>
<sequence length="66" mass="7396">MFLSDFPEAVGILDQIHNTVDGVQMSPYMIALMDANLAAKGREFQGTDKSTFTAYIMNDLWPAYHP</sequence>
<evidence type="ECO:0000313" key="2">
    <source>
        <dbReference type="Proteomes" id="UP000703661"/>
    </source>
</evidence>
<gene>
    <name evidence="1" type="ORF">BGZ80_001372</name>
</gene>
<accession>A0A9P6MRY8</accession>
<organism evidence="1 2">
    <name type="scientific">Entomortierella chlamydospora</name>
    <dbReference type="NCBI Taxonomy" id="101097"/>
    <lineage>
        <taxon>Eukaryota</taxon>
        <taxon>Fungi</taxon>
        <taxon>Fungi incertae sedis</taxon>
        <taxon>Mucoromycota</taxon>
        <taxon>Mortierellomycotina</taxon>
        <taxon>Mortierellomycetes</taxon>
        <taxon>Mortierellales</taxon>
        <taxon>Mortierellaceae</taxon>
        <taxon>Entomortierella</taxon>
    </lineage>
</organism>
<keyword evidence="2" id="KW-1185">Reference proteome</keyword>
<evidence type="ECO:0000313" key="1">
    <source>
        <dbReference type="EMBL" id="KAG0010567.1"/>
    </source>
</evidence>
<dbReference type="Proteomes" id="UP000703661">
    <property type="component" value="Unassembled WGS sequence"/>
</dbReference>
<dbReference type="EMBL" id="JAAAID010001309">
    <property type="protein sequence ID" value="KAG0010567.1"/>
    <property type="molecule type" value="Genomic_DNA"/>
</dbReference>
<name>A0A9P6MRY8_9FUNG</name>
<dbReference type="Gene3D" id="3.40.50.11350">
    <property type="match status" value="1"/>
</dbReference>
<proteinExistence type="predicted"/>
<dbReference type="AlphaFoldDB" id="A0A9P6MRY8"/>